<name>A0ABU1NCV6_9BURK</name>
<dbReference type="RefSeq" id="WP_309901139.1">
    <property type="nucleotide sequence ID" value="NZ_JAVDRF010000004.1"/>
</dbReference>
<protein>
    <submittedName>
        <fullName evidence="1">Uncharacterized protein</fullName>
    </submittedName>
</protein>
<accession>A0ABU1NCV6</accession>
<organism evidence="1 2">
    <name type="scientific">Variovorax soli</name>
    <dbReference type="NCBI Taxonomy" id="376815"/>
    <lineage>
        <taxon>Bacteria</taxon>
        <taxon>Pseudomonadati</taxon>
        <taxon>Pseudomonadota</taxon>
        <taxon>Betaproteobacteria</taxon>
        <taxon>Burkholderiales</taxon>
        <taxon>Comamonadaceae</taxon>
        <taxon>Variovorax</taxon>
    </lineage>
</organism>
<gene>
    <name evidence="1" type="ORF">J2739_002042</name>
</gene>
<dbReference type="EMBL" id="JAVDRF010000004">
    <property type="protein sequence ID" value="MDR6536269.1"/>
    <property type="molecule type" value="Genomic_DNA"/>
</dbReference>
<proteinExistence type="predicted"/>
<evidence type="ECO:0000313" key="1">
    <source>
        <dbReference type="EMBL" id="MDR6536269.1"/>
    </source>
</evidence>
<comment type="caution">
    <text evidence="1">The sequence shown here is derived from an EMBL/GenBank/DDBJ whole genome shotgun (WGS) entry which is preliminary data.</text>
</comment>
<keyword evidence="2" id="KW-1185">Reference proteome</keyword>
<sequence>MDRYDLAGDSNDLYEALEWIDRRRDVSDHTEMVSRIVAEYCTHRVVKWHRLCVLGE</sequence>
<dbReference type="Proteomes" id="UP001184230">
    <property type="component" value="Unassembled WGS sequence"/>
</dbReference>
<evidence type="ECO:0000313" key="2">
    <source>
        <dbReference type="Proteomes" id="UP001184230"/>
    </source>
</evidence>
<reference evidence="1 2" key="1">
    <citation type="submission" date="2023-07" db="EMBL/GenBank/DDBJ databases">
        <title>Sorghum-associated microbial communities from plants grown in Nebraska, USA.</title>
        <authorList>
            <person name="Schachtman D."/>
        </authorList>
    </citation>
    <scope>NUCLEOTIDE SEQUENCE [LARGE SCALE GENOMIC DNA]</scope>
    <source>
        <strain evidence="1 2">DS1781</strain>
    </source>
</reference>